<evidence type="ECO:0000313" key="3">
    <source>
        <dbReference type="Proteomes" id="UP001283212"/>
    </source>
</evidence>
<comment type="caution">
    <text evidence="2">The sequence shown here is derived from an EMBL/GenBank/DDBJ whole genome shotgun (WGS) entry which is preliminary data.</text>
</comment>
<keyword evidence="3" id="KW-1185">Reference proteome</keyword>
<accession>A0AAE4SBJ6</accession>
<evidence type="ECO:0000313" key="2">
    <source>
        <dbReference type="EMBL" id="MDV0443601.1"/>
    </source>
</evidence>
<sequence length="286" mass="32610">MHFRSLKKMGINLGIPVLITTILFSCSSCCVSAEIMQNYTIGGIEVSLINEPLVPIDDGTEIHTVSDFESLTVVKDHIIFQIYQISKNTPFEGLVIILSPIIFILLGFFGILRFTSNKKREESQLPEKIISYIKNHPGCTQKQLIESMNCSRGSVCYHLNKLLDKPNKLQRIYSGSIPQYYLATVKDIDKDPLEEGIRQLLSRKKSGRLLKALYEHPNATRKELAASLNVLPKTIHWYIHTYADERIIIIEKNSSEYRYSLTNEATQIYERLTKISCEEPVPRAST</sequence>
<evidence type="ECO:0008006" key="4">
    <source>
        <dbReference type="Google" id="ProtNLM"/>
    </source>
</evidence>
<name>A0AAE4SBJ6_9EURY</name>
<evidence type="ECO:0000256" key="1">
    <source>
        <dbReference type="SAM" id="Phobius"/>
    </source>
</evidence>
<dbReference type="AlphaFoldDB" id="A0AAE4SBJ6"/>
<proteinExistence type="predicted"/>
<dbReference type="PROSITE" id="PS51257">
    <property type="entry name" value="PROKAR_LIPOPROTEIN"/>
    <property type="match status" value="1"/>
</dbReference>
<dbReference type="SUPFAM" id="SSF46785">
    <property type="entry name" value="Winged helix' DNA-binding domain"/>
    <property type="match status" value="2"/>
</dbReference>
<dbReference type="PANTHER" id="PTHR36216:SF1">
    <property type="entry name" value="HTH ARSR-TYPE DOMAIN-CONTAINING PROTEIN"/>
    <property type="match status" value="1"/>
</dbReference>
<organism evidence="2 3">
    <name type="scientific">Methanorbis rubei</name>
    <dbReference type="NCBI Taxonomy" id="3028300"/>
    <lineage>
        <taxon>Archaea</taxon>
        <taxon>Methanobacteriati</taxon>
        <taxon>Methanobacteriota</taxon>
        <taxon>Stenosarchaea group</taxon>
        <taxon>Methanomicrobia</taxon>
        <taxon>Methanomicrobiales</taxon>
        <taxon>Methanocorpusculaceae</taxon>
        <taxon>Methanorbis</taxon>
    </lineage>
</organism>
<dbReference type="PANTHER" id="PTHR36216">
    <property type="entry name" value="TRANSCRIPTIONAL REGULATOR, TRMB"/>
    <property type="match status" value="1"/>
</dbReference>
<keyword evidence="1" id="KW-0812">Transmembrane</keyword>
<reference evidence="2 3" key="1">
    <citation type="submission" date="2023-06" db="EMBL/GenBank/DDBJ databases">
        <title>Genome sequence of Methancorpusculaceae sp. Cs1.</title>
        <authorList>
            <person name="Protasov E."/>
            <person name="Platt K."/>
            <person name="Poehlein A."/>
            <person name="Daniel R."/>
            <person name="Brune A."/>
        </authorList>
    </citation>
    <scope>NUCLEOTIDE SEQUENCE [LARGE SCALE GENOMIC DNA]</scope>
    <source>
        <strain evidence="2 3">Cs1</strain>
    </source>
</reference>
<dbReference type="Pfam" id="PF13412">
    <property type="entry name" value="HTH_24"/>
    <property type="match status" value="1"/>
</dbReference>
<keyword evidence="1" id="KW-0472">Membrane</keyword>
<dbReference type="Proteomes" id="UP001283212">
    <property type="component" value="Unassembled WGS sequence"/>
</dbReference>
<dbReference type="Gene3D" id="1.10.10.10">
    <property type="entry name" value="Winged helix-like DNA-binding domain superfamily/Winged helix DNA-binding domain"/>
    <property type="match status" value="2"/>
</dbReference>
<protein>
    <recommendedName>
        <fullName evidence="4">HTH arsR-type domain-containing protein</fullName>
    </recommendedName>
</protein>
<dbReference type="EMBL" id="JAWDKB010000003">
    <property type="protein sequence ID" value="MDV0443601.1"/>
    <property type="molecule type" value="Genomic_DNA"/>
</dbReference>
<dbReference type="InterPro" id="IPR036390">
    <property type="entry name" value="WH_DNA-bd_sf"/>
</dbReference>
<gene>
    <name evidence="2" type="ORF">McpCs1_09790</name>
</gene>
<dbReference type="InterPro" id="IPR036388">
    <property type="entry name" value="WH-like_DNA-bd_sf"/>
</dbReference>
<feature type="transmembrane region" description="Helical" evidence="1">
    <location>
        <begin position="93"/>
        <end position="112"/>
    </location>
</feature>
<keyword evidence="1" id="KW-1133">Transmembrane helix</keyword>
<dbReference type="RefSeq" id="WP_338096123.1">
    <property type="nucleotide sequence ID" value="NZ_JAWDKB010000003.1"/>
</dbReference>